<dbReference type="InterPro" id="IPR012467">
    <property type="entry name" value="DUF1684"/>
</dbReference>
<feature type="chain" id="PRO_5020283310" evidence="1">
    <location>
        <begin position="21"/>
        <end position="202"/>
    </location>
</feature>
<gene>
    <name evidence="2" type="ORF">E0F88_26025</name>
</gene>
<evidence type="ECO:0000256" key="1">
    <source>
        <dbReference type="SAM" id="SignalP"/>
    </source>
</evidence>
<dbReference type="Pfam" id="PF07920">
    <property type="entry name" value="DUF1684"/>
    <property type="match status" value="1"/>
</dbReference>
<reference evidence="2 3" key="1">
    <citation type="submission" date="2019-03" db="EMBL/GenBank/DDBJ databases">
        <title>Dyadobacter AR-3-6 sp. nov., isolated from arctic soil.</title>
        <authorList>
            <person name="Chaudhary D.K."/>
        </authorList>
    </citation>
    <scope>NUCLEOTIDE SEQUENCE [LARGE SCALE GENOMIC DNA]</scope>
    <source>
        <strain evidence="2 3">AR-3-6</strain>
    </source>
</reference>
<name>A0A4R5DHG3_9BACT</name>
<keyword evidence="3" id="KW-1185">Reference proteome</keyword>
<feature type="signal peptide" evidence="1">
    <location>
        <begin position="1"/>
        <end position="20"/>
    </location>
</feature>
<evidence type="ECO:0000313" key="2">
    <source>
        <dbReference type="EMBL" id="TDE11370.1"/>
    </source>
</evidence>
<dbReference type="EMBL" id="SMFL01000012">
    <property type="protein sequence ID" value="TDE11370.1"/>
    <property type="molecule type" value="Genomic_DNA"/>
</dbReference>
<dbReference type="AlphaFoldDB" id="A0A4R5DHG3"/>
<dbReference type="PROSITE" id="PS51257">
    <property type="entry name" value="PROKAR_LIPOPROTEIN"/>
    <property type="match status" value="1"/>
</dbReference>
<dbReference type="RefSeq" id="WP_131961217.1">
    <property type="nucleotide sequence ID" value="NZ_SMFL01000012.1"/>
</dbReference>
<proteinExistence type="predicted"/>
<evidence type="ECO:0000313" key="3">
    <source>
        <dbReference type="Proteomes" id="UP000294850"/>
    </source>
</evidence>
<comment type="caution">
    <text evidence="2">The sequence shown here is derived from an EMBL/GenBank/DDBJ whole genome shotgun (WGS) entry which is preliminary data.</text>
</comment>
<dbReference type="Proteomes" id="UP000294850">
    <property type="component" value="Unassembled WGS sequence"/>
</dbReference>
<accession>A0A4R5DHG3</accession>
<dbReference type="PANTHER" id="PTHR41913:SF1">
    <property type="entry name" value="DUF1684 DOMAIN-CONTAINING PROTEIN"/>
    <property type="match status" value="1"/>
</dbReference>
<protein>
    <submittedName>
        <fullName evidence="2">DUF1684 domain-containing protein</fullName>
    </submittedName>
</protein>
<dbReference type="PANTHER" id="PTHR41913">
    <property type="entry name" value="DUF1684 DOMAIN-CONTAINING PROTEIN"/>
    <property type="match status" value="1"/>
</dbReference>
<keyword evidence="1" id="KW-0732">Signal</keyword>
<organism evidence="2 3">
    <name type="scientific">Dyadobacter psychrotolerans</name>
    <dbReference type="NCBI Taxonomy" id="2541721"/>
    <lineage>
        <taxon>Bacteria</taxon>
        <taxon>Pseudomonadati</taxon>
        <taxon>Bacteroidota</taxon>
        <taxon>Cytophagia</taxon>
        <taxon>Cytophagales</taxon>
        <taxon>Spirosomataceae</taxon>
        <taxon>Dyadobacter</taxon>
    </lineage>
</organism>
<sequence>MKNLFYLLLIILCSCTTLVAQDFARQTEAFRKKYREDFIKSADSPIKKEDLKYLKFYEPDSAFRVTATFERIRNSRSFEMPTYSGTQKTFVKYGTVRFRLYGRRQRLTIYRSLSLETLPQYKDYLFLPFKDKTSGIQTYGGGRYMDLKTTDVQDGTCTLDFNKAYNPYCAYSDGFNCPIPPKENTMAIAIEAGEQNFGKKHD</sequence>
<dbReference type="OrthoDB" id="5493262at2"/>